<dbReference type="SMART" id="SM00228">
    <property type="entry name" value="PDZ"/>
    <property type="match status" value="2"/>
</dbReference>
<evidence type="ECO:0000313" key="17">
    <source>
        <dbReference type="EMBL" id="SBV63789.1"/>
    </source>
</evidence>
<dbReference type="GO" id="GO:0004222">
    <property type="term" value="F:metalloendopeptidase activity"/>
    <property type="evidence" value="ECO:0007669"/>
    <property type="project" value="InterPro"/>
</dbReference>
<keyword evidence="9" id="KW-0677">Repeat</keyword>
<keyword evidence="5" id="KW-0997">Cell inner membrane</keyword>
<dbReference type="FunFam" id="2.30.42.10:FF:000095">
    <property type="entry name" value="Zinc metalloprotease"/>
    <property type="match status" value="1"/>
</dbReference>
<dbReference type="SUPFAM" id="SSF50156">
    <property type="entry name" value="PDZ domain-like"/>
    <property type="match status" value="2"/>
</dbReference>
<dbReference type="InterPro" id="IPR036034">
    <property type="entry name" value="PDZ_sf"/>
</dbReference>
<dbReference type="GeneID" id="87002645"/>
<dbReference type="GO" id="GO:0046872">
    <property type="term" value="F:metal ion binding"/>
    <property type="evidence" value="ECO:0007669"/>
    <property type="project" value="UniProtKB-KW"/>
</dbReference>
<dbReference type="CDD" id="cd06163">
    <property type="entry name" value="S2P-M50_PDZ_RseP-like"/>
    <property type="match status" value="1"/>
</dbReference>
<dbReference type="InterPro" id="IPR008915">
    <property type="entry name" value="Peptidase_M50"/>
</dbReference>
<evidence type="ECO:0000256" key="15">
    <source>
        <dbReference type="RuleBase" id="RU362031"/>
    </source>
</evidence>
<dbReference type="InterPro" id="IPR004387">
    <property type="entry name" value="Pept_M50_Zn"/>
</dbReference>
<evidence type="ECO:0000256" key="3">
    <source>
        <dbReference type="ARBA" id="ARBA00007931"/>
    </source>
</evidence>
<evidence type="ECO:0000256" key="2">
    <source>
        <dbReference type="ARBA" id="ARBA00004429"/>
    </source>
</evidence>
<dbReference type="NCBIfam" id="NF008046">
    <property type="entry name" value="PRK10779.1"/>
    <property type="match status" value="1"/>
</dbReference>
<dbReference type="PROSITE" id="PS50106">
    <property type="entry name" value="PDZ"/>
    <property type="match status" value="1"/>
</dbReference>
<keyword evidence="11 15" id="KW-0862">Zinc</keyword>
<feature type="transmembrane region" description="Helical" evidence="15">
    <location>
        <begin position="376"/>
        <end position="396"/>
    </location>
</feature>
<evidence type="ECO:0000256" key="7">
    <source>
        <dbReference type="ARBA" id="ARBA00022692"/>
    </source>
</evidence>
<evidence type="ECO:0000256" key="11">
    <source>
        <dbReference type="ARBA" id="ARBA00022833"/>
    </source>
</evidence>
<evidence type="ECO:0000256" key="6">
    <source>
        <dbReference type="ARBA" id="ARBA00022670"/>
    </source>
</evidence>
<protein>
    <recommendedName>
        <fullName evidence="15">Zinc metalloprotease</fullName>
        <ecNumber evidence="15">3.4.24.-</ecNumber>
    </recommendedName>
</protein>
<dbReference type="RefSeq" id="WP_003837540.1">
    <property type="nucleotide sequence ID" value="NZ_LT598670.1"/>
</dbReference>
<evidence type="ECO:0000256" key="12">
    <source>
        <dbReference type="ARBA" id="ARBA00022989"/>
    </source>
</evidence>
<evidence type="ECO:0000259" key="16">
    <source>
        <dbReference type="PROSITE" id="PS50106"/>
    </source>
</evidence>
<evidence type="ECO:0000256" key="9">
    <source>
        <dbReference type="ARBA" id="ARBA00022737"/>
    </source>
</evidence>
<feature type="transmembrane region" description="Helical" evidence="15">
    <location>
        <begin position="426"/>
        <end position="444"/>
    </location>
</feature>
<dbReference type="CDD" id="cd23082">
    <property type="entry name" value="cpPDZ1_EcRseP-like"/>
    <property type="match status" value="1"/>
</dbReference>
<dbReference type="GO" id="GO:0005886">
    <property type="term" value="C:plasma membrane"/>
    <property type="evidence" value="ECO:0007669"/>
    <property type="project" value="UniProtKB-SubCell"/>
</dbReference>
<dbReference type="InterPro" id="IPR041489">
    <property type="entry name" value="PDZ_6"/>
</dbReference>
<dbReference type="PANTHER" id="PTHR42837">
    <property type="entry name" value="REGULATOR OF SIGMA-E PROTEASE RSEP"/>
    <property type="match status" value="1"/>
</dbReference>
<evidence type="ECO:0000256" key="5">
    <source>
        <dbReference type="ARBA" id="ARBA00022519"/>
    </source>
</evidence>
<name>A0A212IAH1_9ENTR</name>
<dbReference type="Pfam" id="PF02163">
    <property type="entry name" value="Peptidase_M50"/>
    <property type="match status" value="1"/>
</dbReference>
<evidence type="ECO:0000256" key="4">
    <source>
        <dbReference type="ARBA" id="ARBA00022475"/>
    </source>
</evidence>
<feature type="domain" description="PDZ" evidence="16">
    <location>
        <begin position="199"/>
        <end position="291"/>
    </location>
</feature>
<dbReference type="Pfam" id="PF17820">
    <property type="entry name" value="PDZ_6"/>
    <property type="match status" value="1"/>
</dbReference>
<dbReference type="EMBL" id="FLUA01000030">
    <property type="protein sequence ID" value="SBV63789.1"/>
    <property type="molecule type" value="Genomic_DNA"/>
</dbReference>
<evidence type="ECO:0000313" key="18">
    <source>
        <dbReference type="EMBL" id="SBV64737.1"/>
    </source>
</evidence>
<evidence type="ECO:0000256" key="13">
    <source>
        <dbReference type="ARBA" id="ARBA00023049"/>
    </source>
</evidence>
<comment type="similarity">
    <text evidence="3 15">Belongs to the peptidase M50B family.</text>
</comment>
<dbReference type="PANTHER" id="PTHR42837:SF2">
    <property type="entry name" value="MEMBRANE METALLOPROTEASE ARASP2, CHLOROPLASTIC-RELATED"/>
    <property type="match status" value="1"/>
</dbReference>
<keyword evidence="7 15" id="KW-0812">Transmembrane</keyword>
<dbReference type="Gene3D" id="2.30.42.10">
    <property type="match status" value="2"/>
</dbReference>
<keyword evidence="13 15" id="KW-0482">Metalloprotease</keyword>
<dbReference type="InterPro" id="IPR001478">
    <property type="entry name" value="PDZ"/>
</dbReference>
<keyword evidence="14 15" id="KW-0472">Membrane</keyword>
<keyword evidence="6" id="KW-0645">Protease</keyword>
<accession>A0A212IAH1</accession>
<reference evidence="17" key="1">
    <citation type="submission" date="2016-04" db="EMBL/GenBank/DDBJ databases">
        <authorList>
            <person name="Evans L.H."/>
            <person name="Alamgir A."/>
            <person name="Owens N."/>
            <person name="Weber N.D."/>
            <person name="Virtaneva K."/>
            <person name="Barbian K."/>
            <person name="Babar A."/>
            <person name="Rosenke K."/>
        </authorList>
    </citation>
    <scope>NUCLEOTIDE SEQUENCE</scope>
    <source>
        <strain evidence="17">86-2</strain>
        <strain evidence="18">92-3</strain>
    </source>
</reference>
<evidence type="ECO:0000256" key="10">
    <source>
        <dbReference type="ARBA" id="ARBA00022801"/>
    </source>
</evidence>
<evidence type="ECO:0000256" key="14">
    <source>
        <dbReference type="ARBA" id="ARBA00023136"/>
    </source>
</evidence>
<keyword evidence="10 15" id="KW-0378">Hydrolase</keyword>
<keyword evidence="8 15" id="KW-0479">Metal-binding</keyword>
<evidence type="ECO:0000256" key="1">
    <source>
        <dbReference type="ARBA" id="ARBA00001947"/>
    </source>
</evidence>
<dbReference type="AlphaFoldDB" id="A0A212IAH1"/>
<dbReference type="EC" id="3.4.24.-" evidence="15"/>
<dbReference type="CDD" id="cd23083">
    <property type="entry name" value="cpPDZ2_EcRseP-like"/>
    <property type="match status" value="1"/>
</dbReference>
<evidence type="ECO:0000256" key="8">
    <source>
        <dbReference type="ARBA" id="ARBA00022723"/>
    </source>
</evidence>
<keyword evidence="4" id="KW-1003">Cell membrane</keyword>
<comment type="subcellular location">
    <subcellularLocation>
        <location evidence="2">Cell inner membrane</location>
        <topology evidence="2">Multi-pass membrane protein</topology>
    </subcellularLocation>
</comment>
<dbReference type="GO" id="GO:0006508">
    <property type="term" value="P:proteolysis"/>
    <property type="evidence" value="ECO:0007669"/>
    <property type="project" value="UniProtKB-KW"/>
</dbReference>
<organism evidence="17">
    <name type="scientific">uncultured Citrobacter sp</name>
    <dbReference type="NCBI Taxonomy" id="200446"/>
    <lineage>
        <taxon>Bacteria</taxon>
        <taxon>Pseudomonadati</taxon>
        <taxon>Pseudomonadota</taxon>
        <taxon>Gammaproteobacteria</taxon>
        <taxon>Enterobacterales</taxon>
        <taxon>Enterobacteriaceae</taxon>
        <taxon>Citrobacter</taxon>
        <taxon>environmental samples</taxon>
    </lineage>
</organism>
<sequence>MLSILWNLAAFIVALGVLITVHEFGHFWVARRCGVRVERFSIGFGKALWRRTDKLGTEYVIALIPLGGYVKMLDERAEPVAPELRHYAFNNKTVGQRAAIIAAGPIANFLFAIFAYWLVFIIGVPGVRPVVGEITPNSIAAQAQIQPGTELKAVDGIETPDWDAVRLQLVAKIGDEHTTLSVAQFGSNQRQDKTLDLRQWAFEPDKEDPVSSLGIRPRGPQIEPVLSEVQVNSAASKAGLQAGDRIVKVNGQPLTQWMTFVTLVRDNPDKPLALDIERQGSSLSLTLTPDSKQVNGKAEGFAGVVPKVIPLPDEYKTVRQYGPFSAVLEASDKTWQLMKLTVSMLGKLITGDVKLNNLSGPISIAQGAGMSAEFGVIYYLMFLALISVNLGIINLFPLPVLDGGHLLFLAIEKLKGGPVSERVQDFSYRIGSILLVLLMGLALFNDFSRL</sequence>
<comment type="cofactor">
    <cofactor evidence="1 15">
        <name>Zn(2+)</name>
        <dbReference type="ChEBI" id="CHEBI:29105"/>
    </cofactor>
</comment>
<gene>
    <name evidence="17" type="primary">yaeL</name>
    <name evidence="17" type="ORF">KL86CIT2_320008</name>
    <name evidence="18" type="ORF">KM92CIT3_50147</name>
</gene>
<dbReference type="NCBIfam" id="TIGR00054">
    <property type="entry name" value="RIP metalloprotease RseP"/>
    <property type="match status" value="1"/>
</dbReference>
<keyword evidence="12 15" id="KW-1133">Transmembrane helix</keyword>
<dbReference type="EMBL" id="FLUB01000017">
    <property type="protein sequence ID" value="SBV64737.1"/>
    <property type="molecule type" value="Genomic_DNA"/>
</dbReference>
<feature type="transmembrane region" description="Helical" evidence="15">
    <location>
        <begin position="6"/>
        <end position="29"/>
    </location>
</feature>
<proteinExistence type="inferred from homology"/>
<feature type="transmembrane region" description="Helical" evidence="15">
    <location>
        <begin position="98"/>
        <end position="119"/>
    </location>
</feature>